<dbReference type="Proteomes" id="UP000590524">
    <property type="component" value="Unassembled WGS sequence"/>
</dbReference>
<name>A0A7W6LRU4_9SPHN</name>
<gene>
    <name evidence="1" type="ORF">GGQ90_003000</name>
</gene>
<keyword evidence="2" id="KW-1185">Reference proteome</keyword>
<comment type="caution">
    <text evidence="1">The sequence shown here is derived from an EMBL/GenBank/DDBJ whole genome shotgun (WGS) entry which is preliminary data.</text>
</comment>
<proteinExistence type="predicted"/>
<organism evidence="1 2">
    <name type="scientific">Sphingobium scionense</name>
    <dbReference type="NCBI Taxonomy" id="1404341"/>
    <lineage>
        <taxon>Bacteria</taxon>
        <taxon>Pseudomonadati</taxon>
        <taxon>Pseudomonadota</taxon>
        <taxon>Alphaproteobacteria</taxon>
        <taxon>Sphingomonadales</taxon>
        <taxon>Sphingomonadaceae</taxon>
        <taxon>Sphingobium</taxon>
    </lineage>
</organism>
<protein>
    <submittedName>
        <fullName evidence="1">Uncharacterized protein</fullName>
    </submittedName>
</protein>
<evidence type="ECO:0000313" key="2">
    <source>
        <dbReference type="Proteomes" id="UP000590524"/>
    </source>
</evidence>
<reference evidence="1 2" key="1">
    <citation type="submission" date="2020-08" db="EMBL/GenBank/DDBJ databases">
        <title>Genomic Encyclopedia of Type Strains, Phase IV (KMG-IV): sequencing the most valuable type-strain genomes for metagenomic binning, comparative biology and taxonomic classification.</title>
        <authorList>
            <person name="Goeker M."/>
        </authorList>
    </citation>
    <scope>NUCLEOTIDE SEQUENCE [LARGE SCALE GENOMIC DNA]</scope>
    <source>
        <strain evidence="1 2">DSM 19371</strain>
    </source>
</reference>
<dbReference type="RefSeq" id="WP_188082836.1">
    <property type="nucleotide sequence ID" value="NZ_JACIEU010000011.1"/>
</dbReference>
<accession>A0A7W6LRU4</accession>
<sequence>MHELRTFLIVAARHLNAPLRSALAVEPIGEINPYIRRSAATFTTFDCLAFGAVYLYGELPLETELFEEWIGDFAWGTGGPMRYDELAHILIPRYFEQETFCVSEGEGPNNKVETRNEWKHEQDIAGLSELLKQASIDHSLTEWALEIKRF</sequence>
<dbReference type="AlphaFoldDB" id="A0A7W6LRU4"/>
<evidence type="ECO:0000313" key="1">
    <source>
        <dbReference type="EMBL" id="MBB4149211.1"/>
    </source>
</evidence>
<dbReference type="EMBL" id="JACIEU010000011">
    <property type="protein sequence ID" value="MBB4149211.1"/>
    <property type="molecule type" value="Genomic_DNA"/>
</dbReference>